<accession>A0ABQ6N566</accession>
<dbReference type="EC" id="3.4.19.12" evidence="1"/>
<dbReference type="Gene3D" id="3.90.70.10">
    <property type="entry name" value="Cysteine proteinases"/>
    <property type="match status" value="1"/>
</dbReference>
<keyword evidence="1" id="KW-0645">Protease</keyword>
<dbReference type="PANTHER" id="PTHR21646:SF23">
    <property type="entry name" value="UBIQUITIN CARBOXYL-TERMINAL HYDROLASE USP2"/>
    <property type="match status" value="1"/>
</dbReference>
<evidence type="ECO:0000313" key="5">
    <source>
        <dbReference type="Proteomes" id="UP001165060"/>
    </source>
</evidence>
<comment type="similarity">
    <text evidence="1">Belongs to the peptidase C19 family.</text>
</comment>
<keyword evidence="5" id="KW-1185">Reference proteome</keyword>
<dbReference type="SUPFAM" id="SSF54001">
    <property type="entry name" value="Cysteine proteinases"/>
    <property type="match status" value="1"/>
</dbReference>
<dbReference type="PROSITE" id="PS50235">
    <property type="entry name" value="USP_3"/>
    <property type="match status" value="1"/>
</dbReference>
<name>A0ABQ6N566_9STRA</name>
<dbReference type="PANTHER" id="PTHR21646">
    <property type="entry name" value="UBIQUITIN CARBOXYL-TERMINAL HYDROLASE"/>
    <property type="match status" value="1"/>
</dbReference>
<feature type="domain" description="USP" evidence="3">
    <location>
        <begin position="200"/>
        <end position="573"/>
    </location>
</feature>
<keyword evidence="1" id="KW-0833">Ubl conjugation pathway</keyword>
<comment type="catalytic activity">
    <reaction evidence="1">
        <text>Thiol-dependent hydrolysis of ester, thioester, amide, peptide and isopeptide bonds formed by the C-terminal Gly of ubiquitin (a 76-residue protein attached to proteins as an intracellular targeting signal).</text>
        <dbReference type="EC" id="3.4.19.12"/>
    </reaction>
</comment>
<sequence>MSTRSPYSQPVPRPSQSRRLPSVSPPSIPPPTSGRPQAQRSSSSSSFPAPSHQSPSAPPPGSAGEPRSSGVPAGGARKSLMDRRQKRLSGATNPYAPPIQHQTEPVLAAPESGGGGDLARRGDSYLERRAAARGGRGEVPRRQPAREAAGGGGGGGFEGGSGIRAVRSLRRDGGEDPATDDGGGGREEALVRSDEPCGLAGLSNLGNTCFMNSSLQCLFATAPLHKYFGGSISTDISPSSPMRGALATAFRDLHADTLRSNKAVNPSMLKRLMARWAPHLSAGFAQQDSQEFLRFLLDGLSEDLNGPSKSRKKPEDLTEEQLNNMVVVAQSEYWWERHLSLNGSIITSTFSGQLQSTITCGTCNTKSYCFDPFFDLSVPIGGTPPTALSTSAKFSRMLRSPSFGKKDAPGAAGAEDPGGDGGSCDLADCLKAFTTVETIDGDNKPLCSKCKKKRKSTKRILIQKFPPVLVLHLKRFANSRTKLETSVKFPFKGLDMSPFASTQQSGDKRAPIYDLFAISNHIGGLNGGHYTAHCLKATPQGSKQWFHFNDTRVNEVPESSLPEDGGLPVRAIL</sequence>
<feature type="compositionally biased region" description="Low complexity" evidence="2">
    <location>
        <begin position="1"/>
        <end position="22"/>
    </location>
</feature>
<dbReference type="InterPro" id="IPR028889">
    <property type="entry name" value="USP"/>
</dbReference>
<dbReference type="PROSITE" id="PS00973">
    <property type="entry name" value="USP_2"/>
    <property type="match status" value="1"/>
</dbReference>
<proteinExistence type="inferred from homology"/>
<dbReference type="EMBL" id="BRYB01000899">
    <property type="protein sequence ID" value="GMI39938.1"/>
    <property type="molecule type" value="Genomic_DNA"/>
</dbReference>
<dbReference type="InterPro" id="IPR001394">
    <property type="entry name" value="Peptidase_C19_UCH"/>
</dbReference>
<gene>
    <name evidence="4" type="ORF">TeGR_g6301</name>
</gene>
<feature type="region of interest" description="Disordered" evidence="2">
    <location>
        <begin position="1"/>
        <end position="190"/>
    </location>
</feature>
<dbReference type="PROSITE" id="PS00972">
    <property type="entry name" value="USP_1"/>
    <property type="match status" value="1"/>
</dbReference>
<feature type="compositionally biased region" description="Basic and acidic residues" evidence="2">
    <location>
        <begin position="118"/>
        <end position="145"/>
    </location>
</feature>
<dbReference type="InterPro" id="IPR050185">
    <property type="entry name" value="Ub_carboxyl-term_hydrolase"/>
</dbReference>
<dbReference type="Pfam" id="PF00443">
    <property type="entry name" value="UCH"/>
    <property type="match status" value="1"/>
</dbReference>
<keyword evidence="1" id="KW-0378">Hydrolase</keyword>
<keyword evidence="1" id="KW-0788">Thiol protease</keyword>
<protein>
    <recommendedName>
        <fullName evidence="1">Ubiquitin carboxyl-terminal hydrolase</fullName>
        <ecNumber evidence="1">3.4.19.12</ecNumber>
    </recommendedName>
</protein>
<dbReference type="InterPro" id="IPR038765">
    <property type="entry name" value="Papain-like_cys_pep_sf"/>
</dbReference>
<evidence type="ECO:0000256" key="1">
    <source>
        <dbReference type="RuleBase" id="RU366025"/>
    </source>
</evidence>
<evidence type="ECO:0000256" key="2">
    <source>
        <dbReference type="SAM" id="MobiDB-lite"/>
    </source>
</evidence>
<evidence type="ECO:0000259" key="3">
    <source>
        <dbReference type="PROSITE" id="PS50235"/>
    </source>
</evidence>
<feature type="compositionally biased region" description="Pro residues" evidence="2">
    <location>
        <begin position="23"/>
        <end position="33"/>
    </location>
</feature>
<dbReference type="CDD" id="cd02674">
    <property type="entry name" value="Peptidase_C19R"/>
    <property type="match status" value="1"/>
</dbReference>
<feature type="compositionally biased region" description="Low complexity" evidence="2">
    <location>
        <begin position="34"/>
        <end position="55"/>
    </location>
</feature>
<dbReference type="Proteomes" id="UP001165060">
    <property type="component" value="Unassembled WGS sequence"/>
</dbReference>
<comment type="caution">
    <text evidence="4">The sequence shown here is derived from an EMBL/GenBank/DDBJ whole genome shotgun (WGS) entry which is preliminary data.</text>
</comment>
<dbReference type="InterPro" id="IPR018200">
    <property type="entry name" value="USP_CS"/>
</dbReference>
<evidence type="ECO:0000313" key="4">
    <source>
        <dbReference type="EMBL" id="GMI39938.1"/>
    </source>
</evidence>
<organism evidence="4 5">
    <name type="scientific">Tetraparma gracilis</name>
    <dbReference type="NCBI Taxonomy" id="2962635"/>
    <lineage>
        <taxon>Eukaryota</taxon>
        <taxon>Sar</taxon>
        <taxon>Stramenopiles</taxon>
        <taxon>Ochrophyta</taxon>
        <taxon>Bolidophyceae</taxon>
        <taxon>Parmales</taxon>
        <taxon>Triparmaceae</taxon>
        <taxon>Tetraparma</taxon>
    </lineage>
</organism>
<reference evidence="4 5" key="1">
    <citation type="journal article" date="2023" name="Commun. Biol.">
        <title>Genome analysis of Parmales, the sister group of diatoms, reveals the evolutionary specialization of diatoms from phago-mixotrophs to photoautotrophs.</title>
        <authorList>
            <person name="Ban H."/>
            <person name="Sato S."/>
            <person name="Yoshikawa S."/>
            <person name="Yamada K."/>
            <person name="Nakamura Y."/>
            <person name="Ichinomiya M."/>
            <person name="Sato N."/>
            <person name="Blanc-Mathieu R."/>
            <person name="Endo H."/>
            <person name="Kuwata A."/>
            <person name="Ogata H."/>
        </authorList>
    </citation>
    <scope>NUCLEOTIDE SEQUENCE [LARGE SCALE GENOMIC DNA]</scope>
</reference>
<feature type="compositionally biased region" description="Gly residues" evidence="2">
    <location>
        <begin position="149"/>
        <end position="162"/>
    </location>
</feature>